<evidence type="ECO:0000313" key="4">
    <source>
        <dbReference type="Proteomes" id="UP000501802"/>
    </source>
</evidence>
<feature type="region of interest" description="Disordered" evidence="1">
    <location>
        <begin position="23"/>
        <end position="98"/>
    </location>
</feature>
<organism evidence="3 4">
    <name type="scientific">Spirosoma aureum</name>
    <dbReference type="NCBI Taxonomy" id="2692134"/>
    <lineage>
        <taxon>Bacteria</taxon>
        <taxon>Pseudomonadati</taxon>
        <taxon>Bacteroidota</taxon>
        <taxon>Cytophagia</taxon>
        <taxon>Cytophagales</taxon>
        <taxon>Cytophagaceae</taxon>
        <taxon>Spirosoma</taxon>
    </lineage>
</organism>
<reference evidence="3 4" key="1">
    <citation type="submission" date="2020-03" db="EMBL/GenBank/DDBJ databases">
        <authorList>
            <person name="Kim M.K."/>
        </authorList>
    </citation>
    <scope>NUCLEOTIDE SEQUENCE [LARGE SCALE GENOMIC DNA]</scope>
    <source>
        <strain evidence="3 4">BT328</strain>
    </source>
</reference>
<feature type="compositionally biased region" description="Basic residues" evidence="1">
    <location>
        <begin position="70"/>
        <end position="80"/>
    </location>
</feature>
<dbReference type="AlphaFoldDB" id="A0A6G9AYR3"/>
<accession>A0A6G9AYR3</accession>
<evidence type="ECO:0000256" key="1">
    <source>
        <dbReference type="SAM" id="MobiDB-lite"/>
    </source>
</evidence>
<feature type="signal peptide" evidence="2">
    <location>
        <begin position="1"/>
        <end position="21"/>
    </location>
</feature>
<gene>
    <name evidence="3" type="ORF">G8759_34740</name>
</gene>
<proteinExistence type="predicted"/>
<dbReference type="KEGG" id="spib:G8759_34740"/>
<dbReference type="Proteomes" id="UP000501802">
    <property type="component" value="Chromosome"/>
</dbReference>
<keyword evidence="4" id="KW-1185">Reference proteome</keyword>
<name>A0A6G9AYR3_9BACT</name>
<protein>
    <submittedName>
        <fullName evidence="3">Uncharacterized protein</fullName>
    </submittedName>
</protein>
<keyword evidence="2" id="KW-0732">Signal</keyword>
<evidence type="ECO:0000313" key="3">
    <source>
        <dbReference type="EMBL" id="QIP17435.1"/>
    </source>
</evidence>
<dbReference type="RefSeq" id="WP_167218287.1">
    <property type="nucleotide sequence ID" value="NZ_CP050063.1"/>
</dbReference>
<dbReference type="EMBL" id="CP050063">
    <property type="protein sequence ID" value="QIP17435.1"/>
    <property type="molecule type" value="Genomic_DNA"/>
</dbReference>
<feature type="compositionally biased region" description="Polar residues" evidence="1">
    <location>
        <begin position="23"/>
        <end position="35"/>
    </location>
</feature>
<sequence>MKRIVFSTILLCAGLTASVYAQSNQSPTLQQTTSTEDNRQANPPKPRLKKVSAQEQKELEKGMDTTLPKNRTKPDRKPRRLRPDSLRRGGATRVDTIR</sequence>
<feature type="chain" id="PRO_5026039033" evidence="2">
    <location>
        <begin position="22"/>
        <end position="98"/>
    </location>
</feature>
<evidence type="ECO:0000256" key="2">
    <source>
        <dbReference type="SAM" id="SignalP"/>
    </source>
</evidence>